<protein>
    <submittedName>
        <fullName evidence="1">7333_t:CDS:1</fullName>
    </submittedName>
</protein>
<sequence>MNNNLTREKRDYDGVFLQQQPIKNRECLQQFVQKRIKLNEDEYVDNSGENFHLNLHKNMRSRFVASYSTCRKTSPSHFKCQSRRNLCTSLRILQSKDKVPQYPSESLTQIMTNNVNEISRSINKVPEIMHDRLCMVNNQNRVPTTNINISNNTRIPVNATSINRNLSIVTNHFEALENDEQEFLNNNTSVTEHLDAPEKDNQEFSNLNIIPSLISERYRKAVFVENLVGE</sequence>
<keyword evidence="2" id="KW-1185">Reference proteome</keyword>
<dbReference type="Proteomes" id="UP000789860">
    <property type="component" value="Unassembled WGS sequence"/>
</dbReference>
<organism evidence="1 2">
    <name type="scientific">Scutellospora calospora</name>
    <dbReference type="NCBI Taxonomy" id="85575"/>
    <lineage>
        <taxon>Eukaryota</taxon>
        <taxon>Fungi</taxon>
        <taxon>Fungi incertae sedis</taxon>
        <taxon>Mucoromycota</taxon>
        <taxon>Glomeromycotina</taxon>
        <taxon>Glomeromycetes</taxon>
        <taxon>Diversisporales</taxon>
        <taxon>Gigasporaceae</taxon>
        <taxon>Scutellospora</taxon>
    </lineage>
</organism>
<reference evidence="1" key="1">
    <citation type="submission" date="2021-06" db="EMBL/GenBank/DDBJ databases">
        <authorList>
            <person name="Kallberg Y."/>
            <person name="Tangrot J."/>
            <person name="Rosling A."/>
        </authorList>
    </citation>
    <scope>NUCLEOTIDE SEQUENCE</scope>
    <source>
        <strain evidence="1">AU212A</strain>
    </source>
</reference>
<proteinExistence type="predicted"/>
<dbReference type="EMBL" id="CAJVPM010005797">
    <property type="protein sequence ID" value="CAG8528103.1"/>
    <property type="molecule type" value="Genomic_DNA"/>
</dbReference>
<name>A0ACA9LFR2_9GLOM</name>
<comment type="caution">
    <text evidence="1">The sequence shown here is derived from an EMBL/GenBank/DDBJ whole genome shotgun (WGS) entry which is preliminary data.</text>
</comment>
<gene>
    <name evidence="1" type="ORF">SCALOS_LOCUS4342</name>
</gene>
<accession>A0ACA9LFR2</accession>
<evidence type="ECO:0000313" key="2">
    <source>
        <dbReference type="Proteomes" id="UP000789860"/>
    </source>
</evidence>
<evidence type="ECO:0000313" key="1">
    <source>
        <dbReference type="EMBL" id="CAG8528103.1"/>
    </source>
</evidence>